<reference evidence="3 4" key="1">
    <citation type="submission" date="2019-07" db="EMBL/GenBank/DDBJ databases">
        <title>Finished genome of Venturia effusa.</title>
        <authorList>
            <person name="Young C.A."/>
            <person name="Cox M.P."/>
            <person name="Ganley A.R.D."/>
            <person name="David W.J."/>
        </authorList>
    </citation>
    <scope>NUCLEOTIDE SEQUENCE [LARGE SCALE GENOMIC DNA]</scope>
    <source>
        <strain evidence="4">albino</strain>
    </source>
</reference>
<evidence type="ECO:0000313" key="4">
    <source>
        <dbReference type="Proteomes" id="UP000316270"/>
    </source>
</evidence>
<feature type="region of interest" description="Disordered" evidence="1">
    <location>
        <begin position="611"/>
        <end position="653"/>
    </location>
</feature>
<feature type="domain" description="DH" evidence="2">
    <location>
        <begin position="1053"/>
        <end position="1275"/>
    </location>
</feature>
<feature type="compositionally biased region" description="Low complexity" evidence="1">
    <location>
        <begin position="279"/>
        <end position="293"/>
    </location>
</feature>
<feature type="region of interest" description="Disordered" evidence="1">
    <location>
        <begin position="81"/>
        <end position="117"/>
    </location>
</feature>
<dbReference type="SMART" id="SM00325">
    <property type="entry name" value="RhoGEF"/>
    <property type="match status" value="1"/>
</dbReference>
<feature type="region of interest" description="Disordered" evidence="1">
    <location>
        <begin position="1565"/>
        <end position="1709"/>
    </location>
</feature>
<evidence type="ECO:0000259" key="2">
    <source>
        <dbReference type="PROSITE" id="PS50010"/>
    </source>
</evidence>
<feature type="compositionally biased region" description="Polar residues" evidence="1">
    <location>
        <begin position="450"/>
        <end position="463"/>
    </location>
</feature>
<dbReference type="GO" id="GO:0005085">
    <property type="term" value="F:guanyl-nucleotide exchange factor activity"/>
    <property type="evidence" value="ECO:0007669"/>
    <property type="project" value="InterPro"/>
</dbReference>
<feature type="region of interest" description="Disordered" evidence="1">
    <location>
        <begin position="807"/>
        <end position="939"/>
    </location>
</feature>
<feature type="region of interest" description="Disordered" evidence="1">
    <location>
        <begin position="512"/>
        <end position="566"/>
    </location>
</feature>
<accession>A0A517KVR3</accession>
<feature type="compositionally biased region" description="Polar residues" evidence="1">
    <location>
        <begin position="168"/>
        <end position="180"/>
    </location>
</feature>
<dbReference type="InterPro" id="IPR035899">
    <property type="entry name" value="DBL_dom_sf"/>
</dbReference>
<dbReference type="CDD" id="cd00160">
    <property type="entry name" value="RhoGEF"/>
    <property type="match status" value="1"/>
</dbReference>
<feature type="region of interest" description="Disordered" evidence="1">
    <location>
        <begin position="366"/>
        <end position="395"/>
    </location>
</feature>
<feature type="region of interest" description="Disordered" evidence="1">
    <location>
        <begin position="141"/>
        <end position="210"/>
    </location>
</feature>
<feature type="compositionally biased region" description="Polar residues" evidence="1">
    <location>
        <begin position="1652"/>
        <end position="1663"/>
    </location>
</feature>
<feature type="region of interest" description="Disordered" evidence="1">
    <location>
        <begin position="279"/>
        <end position="315"/>
    </location>
</feature>
<dbReference type="EMBL" id="CP042185">
    <property type="protein sequence ID" value="QDS67467.1"/>
    <property type="molecule type" value="Genomic_DNA"/>
</dbReference>
<dbReference type="PANTHER" id="PTHR22834:SF20">
    <property type="entry name" value="SH3 DOMAIN-CONTAINING PROTEIN"/>
    <property type="match status" value="1"/>
</dbReference>
<feature type="region of interest" description="Disordered" evidence="1">
    <location>
        <begin position="961"/>
        <end position="1045"/>
    </location>
</feature>
<feature type="compositionally biased region" description="Polar residues" evidence="1">
    <location>
        <begin position="1"/>
        <end position="22"/>
    </location>
</feature>
<dbReference type="Gene3D" id="1.20.1270.60">
    <property type="entry name" value="Arfaptin homology (AH) domain/BAR domain"/>
    <property type="match status" value="1"/>
</dbReference>
<feature type="region of interest" description="Disordered" evidence="1">
    <location>
        <begin position="1"/>
        <end position="67"/>
    </location>
</feature>
<proteinExistence type="predicted"/>
<dbReference type="STRING" id="50376.A0A517KVR3"/>
<evidence type="ECO:0000313" key="3">
    <source>
        <dbReference type="EMBL" id="QDS67467.1"/>
    </source>
</evidence>
<dbReference type="InterPro" id="IPR051492">
    <property type="entry name" value="Dynamin-Rho_GEF"/>
</dbReference>
<dbReference type="SUPFAM" id="SSF48065">
    <property type="entry name" value="DBL homology domain (DH-domain)"/>
    <property type="match status" value="1"/>
</dbReference>
<protein>
    <recommendedName>
        <fullName evidence="2">DH domain-containing protein</fullName>
    </recommendedName>
</protein>
<dbReference type="Gene3D" id="1.20.900.10">
    <property type="entry name" value="Dbl homology (DH) domain"/>
    <property type="match status" value="1"/>
</dbReference>
<feature type="region of interest" description="Disordered" evidence="1">
    <location>
        <begin position="429"/>
        <end position="471"/>
    </location>
</feature>
<dbReference type="GO" id="GO:0005737">
    <property type="term" value="C:cytoplasm"/>
    <property type="evidence" value="ECO:0007669"/>
    <property type="project" value="TreeGrafter"/>
</dbReference>
<organism evidence="3 4">
    <name type="scientific">Venturia effusa</name>
    <dbReference type="NCBI Taxonomy" id="50376"/>
    <lineage>
        <taxon>Eukaryota</taxon>
        <taxon>Fungi</taxon>
        <taxon>Dikarya</taxon>
        <taxon>Ascomycota</taxon>
        <taxon>Pezizomycotina</taxon>
        <taxon>Dothideomycetes</taxon>
        <taxon>Pleosporomycetidae</taxon>
        <taxon>Venturiales</taxon>
        <taxon>Venturiaceae</taxon>
        <taxon>Venturia</taxon>
    </lineage>
</organism>
<dbReference type="GO" id="GO:0032955">
    <property type="term" value="P:regulation of division septum assembly"/>
    <property type="evidence" value="ECO:0007669"/>
    <property type="project" value="TreeGrafter"/>
</dbReference>
<dbReference type="GO" id="GO:0031991">
    <property type="term" value="P:regulation of actomyosin contractile ring contraction"/>
    <property type="evidence" value="ECO:0007669"/>
    <property type="project" value="TreeGrafter"/>
</dbReference>
<gene>
    <name evidence="3" type="ORF">FKW77_000834</name>
</gene>
<feature type="compositionally biased region" description="Basic and acidic residues" evidence="1">
    <location>
        <begin position="1675"/>
        <end position="1694"/>
    </location>
</feature>
<feature type="compositionally biased region" description="Basic and acidic residues" evidence="1">
    <location>
        <begin position="141"/>
        <end position="155"/>
    </location>
</feature>
<feature type="compositionally biased region" description="Polar residues" evidence="1">
    <location>
        <begin position="1024"/>
        <end position="1033"/>
    </location>
</feature>
<feature type="compositionally biased region" description="Low complexity" evidence="1">
    <location>
        <begin position="893"/>
        <end position="904"/>
    </location>
</feature>
<feature type="compositionally biased region" description="Low complexity" evidence="1">
    <location>
        <begin position="1627"/>
        <end position="1637"/>
    </location>
</feature>
<sequence length="1807" mass="198843">MQNNPHFHSQASDGPNSPSDHSQSLDDGFLASPQRAPARPAADHCGFGEPDDFYRPYAERPTSQPDIILQTADDDVMATLGKRRQANGNGAAASKTKPPFSASGTPARGSIRSASQPTILTAAKSTPALTAAAKIKQGTIKERLKQFDTSRDHSPEPPARLDGAPRFSSAQRYSTLTNHSFGHGLKAPNGCGTAVTKRKSKDSQNSRRPLFGEVLDTRSCAETVGFGITRADADILLAGGALTEGGMQDLRNARSQATHQRAYSDASTMPGAFPGDIEPASSTASPVSAPTSPYREVPEHKYSSRIPIRKGPGDPIKVDRFPPREETLLHFQNKTTLTTLPARRYSPTRRADPIHTLSAVVRAPAPKTSPALRSTRARPPVTFNHTSSSRSKVADRHEKLLTLAGARNSKPKPSVPGQVNIAERRARLQTQLQGGSATMKPVRDRERASASGSGRQKRASSYSEFAPEATPAESKIVVDELERMGHVPIKEVPPPVPALALPIFQTLPPQQQRQLVQVEGTKGKSESDFEESPVVGRDERRDLPNPAVQSQVPERERRASEPHHSHSLLYQVRSMRNSSPSAVSRTEIPDDFLSQADDAETIQILLGETPRLPQHNWKSPETEEGSSSDAEAFHTPLEEDSEGLNGDILDGRSSIYPDDSVSMVGMRRYADAMNAEQVPPLPVNGLQNFARRQEFTLNSDARSEINRVLDHYQDGHVTPEMAIEFQKQVEKLTPDLMQHEAWETPEATKGYLQNLLGEGEQPNGPPDMSTSSKTAKLLVPMPRDPYEDVEEEVGGIAIIYGPPEPYNRHSSDAHGGASDGMLRGHSASNSTLRPLSVVETRSEASYLDDPLFRPEPPPKDARTEGRHVEWPVRPSLPEITTAGSGLGLSINNSRSASPSSRSSQPPRPAYAPPPPPTPVKEGPLSFTQQTNNSSSSLIQQQNSIAYAKRVAVDIFGPPAEPSGPVGLESPSMPDSLAPRGRTQRIDVMEAEKMNADRKSQPSSTQQSLDLARVPSRPHSRGDRQSTSQVRSSTPAPVAPPGVPVDKIEKKIADRRNRMKELVDTEHSFLQDMIVLADIYMETFPENRPEDRLTLFGNLDKVRAFSSQFLDVLKQAVAPAYTIAKENRWNFKRGSFGTSNSGTTEGSATMPLTLEDRIKFDGETTIGRAFIDHMESIEKIYGDFMRGHSAANALLIKLQKDPTILDWLSVCRAGAADITNAWSLDSLIIKPTQRFLKYPLLLQEILMCTPQTHPDYVAVVQAYDMIKKAADRINDKNKRAELFAQAMSKHLNADGKIKVGKLLNRRTDKMKQSVGTSNLPEDQAYNPIAQKFGGHFFQIQVVMRDIENYVDEVTKFVAQYRVFMASLMGIMSTRGDWPEQESKWVRFAMALQEIERHLLTVHVDDVRAKVIDKIMTLWRMHEEPQKMMTKRKKLLQVFLKHKAIVEKGETPEPGLKEEAAIFGAVNETLIDELPRLYALTKDLVEACLAIFISLCVTWNRDWMRKLAQYVDDKERLESMELGQALVLIASTYIADVAPIEAEFATYSLCNGAALADAMKILSPATTYSKPDDESSHRRPSAPGSKRTLSLNSEEPILPSRNSANMGLSPLVGSFAMPDGVQQSGGGRIRASSAISSRGPSTPHSMSIHAGPTAHTNQRPYPSSERSGELSPRGPHHSLEPISPRRAEHDGNHLSPDHNMSGPTTPDERYSGIFHSALPLSDSLPTTPAAVHLDGDARILFLAASLFEFHIDSTRKEGGYPYLTYQPGEIFDVVGTKGELWLAKNQDDPSRTVGWIWEKHFARILPEQY</sequence>
<keyword evidence="4" id="KW-1185">Reference proteome</keyword>
<feature type="compositionally biased region" description="Basic and acidic residues" evidence="1">
    <location>
        <begin position="850"/>
        <end position="870"/>
    </location>
</feature>
<name>A0A517KVR3_9PEZI</name>
<dbReference type="SUPFAM" id="SSF103657">
    <property type="entry name" value="BAR/IMD domain-like"/>
    <property type="match status" value="1"/>
</dbReference>
<feature type="compositionally biased region" description="Pro residues" evidence="1">
    <location>
        <begin position="905"/>
        <end position="918"/>
    </location>
</feature>
<feature type="compositionally biased region" description="Low complexity" evidence="1">
    <location>
        <begin position="924"/>
        <end position="939"/>
    </location>
</feature>
<dbReference type="Proteomes" id="UP000316270">
    <property type="component" value="Chromosome 1"/>
</dbReference>
<dbReference type="OrthoDB" id="10256089at2759"/>
<dbReference type="PANTHER" id="PTHR22834">
    <property type="entry name" value="NUCLEAR FUSION PROTEIN FUS2"/>
    <property type="match status" value="1"/>
</dbReference>
<evidence type="ECO:0000256" key="1">
    <source>
        <dbReference type="SAM" id="MobiDB-lite"/>
    </source>
</evidence>
<feature type="compositionally biased region" description="Basic and acidic residues" evidence="1">
    <location>
        <begin position="553"/>
        <end position="564"/>
    </location>
</feature>
<dbReference type="Pfam" id="PF00621">
    <property type="entry name" value="RhoGEF"/>
    <property type="match status" value="1"/>
</dbReference>
<feature type="compositionally biased region" description="Basic and acidic residues" evidence="1">
    <location>
        <begin position="983"/>
        <end position="999"/>
    </location>
</feature>
<dbReference type="InterPro" id="IPR000219">
    <property type="entry name" value="DH_dom"/>
</dbReference>
<dbReference type="PROSITE" id="PS50010">
    <property type="entry name" value="DH_2"/>
    <property type="match status" value="1"/>
</dbReference>
<dbReference type="InterPro" id="IPR027267">
    <property type="entry name" value="AH/BAR_dom_sf"/>
</dbReference>